<proteinExistence type="inferred from homology"/>
<keyword evidence="1" id="KW-0378">Hydrolase</keyword>
<evidence type="ECO:0000313" key="4">
    <source>
        <dbReference type="Proteomes" id="UP000306102"/>
    </source>
</evidence>
<dbReference type="AlphaFoldDB" id="A0A4S4D1K2"/>
<dbReference type="EC" id="3.1.3.16" evidence="1"/>
<dbReference type="STRING" id="542762.A0A4S4D1K2"/>
<dbReference type="SUPFAM" id="SSF81606">
    <property type="entry name" value="PP2C-like"/>
    <property type="match status" value="1"/>
</dbReference>
<keyword evidence="1" id="KW-0464">Manganese</keyword>
<dbReference type="PROSITE" id="PS51746">
    <property type="entry name" value="PPM_2"/>
    <property type="match status" value="1"/>
</dbReference>
<name>A0A4S4D1K2_CAMSN</name>
<comment type="cofactor">
    <cofactor evidence="1">
        <name>Mg(2+)</name>
        <dbReference type="ChEBI" id="CHEBI:18420"/>
    </cofactor>
</comment>
<dbReference type="Proteomes" id="UP000306102">
    <property type="component" value="Unassembled WGS sequence"/>
</dbReference>
<sequence>MSWHEFQTCVNLDRMADDVLQLECSDGSTVFQVGDMSEVTINFGMEEPNDTDISTEVADTVMNIDIGVPSEDDGDNESNTSVAIDVTDCGMECNEVLLEDNRDFELSDIEELQIEVIDCSSSGFDFGQEKSVHALEGCMENERHEISSPVSVSQLGALNVIETMTVSNPIEAEPIPDEETSHDTLEELIDTNKSESTMKLESSDRFRSGGDVKEGLALQRGVIVRGEVHDGVPNVELEAQSSDLDGSEHRAVDLESETAVKREEISTAGYILSSGVYLLPHPSKASTGGDDAYFIVGRNWLGVADGVSAWSEKGINPGIYSRELMENCRKIVSECDSMPLINPEEVISEGALEAESPGSSTILVAYFDGQVLHVANIGDSGFIVIRNGVVYKKSTPRSFEFNCPFQIASGVDPSEYVDTYIIDLDEGDVIVTSTDGLFDNLYDPEIVSIVSKSMQSNFKPEEIAEALARRAHEIGNSTTCMTPFADAVATFEFDEGFTGGKLDDVVVVVSLVQKISSPHME</sequence>
<dbReference type="InterPro" id="IPR001932">
    <property type="entry name" value="PPM-type_phosphatase-like_dom"/>
</dbReference>
<keyword evidence="1" id="KW-0460">Magnesium</keyword>
<dbReference type="SMART" id="SM00332">
    <property type="entry name" value="PP2Cc"/>
    <property type="match status" value="1"/>
</dbReference>
<keyword evidence="1" id="KW-0479">Metal-binding</keyword>
<reference evidence="3 4" key="1">
    <citation type="journal article" date="2018" name="Proc. Natl. Acad. Sci. U.S.A.">
        <title>Draft genome sequence of Camellia sinensis var. sinensis provides insights into the evolution of the tea genome and tea quality.</title>
        <authorList>
            <person name="Wei C."/>
            <person name="Yang H."/>
            <person name="Wang S."/>
            <person name="Zhao J."/>
            <person name="Liu C."/>
            <person name="Gao L."/>
            <person name="Xia E."/>
            <person name="Lu Y."/>
            <person name="Tai Y."/>
            <person name="She G."/>
            <person name="Sun J."/>
            <person name="Cao H."/>
            <person name="Tong W."/>
            <person name="Gao Q."/>
            <person name="Li Y."/>
            <person name="Deng W."/>
            <person name="Jiang X."/>
            <person name="Wang W."/>
            <person name="Chen Q."/>
            <person name="Zhang S."/>
            <person name="Li H."/>
            <person name="Wu J."/>
            <person name="Wang P."/>
            <person name="Li P."/>
            <person name="Shi C."/>
            <person name="Zheng F."/>
            <person name="Jian J."/>
            <person name="Huang B."/>
            <person name="Shan D."/>
            <person name="Shi M."/>
            <person name="Fang C."/>
            <person name="Yue Y."/>
            <person name="Li F."/>
            <person name="Li D."/>
            <person name="Wei S."/>
            <person name="Han B."/>
            <person name="Jiang C."/>
            <person name="Yin Y."/>
            <person name="Xia T."/>
            <person name="Zhang Z."/>
            <person name="Bennetzen J.L."/>
            <person name="Zhao S."/>
            <person name="Wan X."/>
        </authorList>
    </citation>
    <scope>NUCLEOTIDE SEQUENCE [LARGE SCALE GENOMIC DNA]</scope>
    <source>
        <strain evidence="4">cv. Shuchazao</strain>
        <tissue evidence="3">Leaf</tissue>
    </source>
</reference>
<dbReference type="Gene3D" id="3.60.40.10">
    <property type="entry name" value="PPM-type phosphatase domain"/>
    <property type="match status" value="1"/>
</dbReference>
<comment type="catalytic activity">
    <reaction evidence="1">
        <text>O-phospho-L-seryl-[protein] + H2O = L-seryl-[protein] + phosphate</text>
        <dbReference type="Rhea" id="RHEA:20629"/>
        <dbReference type="Rhea" id="RHEA-COMP:9863"/>
        <dbReference type="Rhea" id="RHEA-COMP:11604"/>
        <dbReference type="ChEBI" id="CHEBI:15377"/>
        <dbReference type="ChEBI" id="CHEBI:29999"/>
        <dbReference type="ChEBI" id="CHEBI:43474"/>
        <dbReference type="ChEBI" id="CHEBI:83421"/>
        <dbReference type="EC" id="3.1.3.16"/>
    </reaction>
</comment>
<dbReference type="SMART" id="SM00331">
    <property type="entry name" value="PP2C_SIG"/>
    <property type="match status" value="1"/>
</dbReference>
<organism evidence="3 4">
    <name type="scientific">Camellia sinensis var. sinensis</name>
    <name type="common">China tea</name>
    <dbReference type="NCBI Taxonomy" id="542762"/>
    <lineage>
        <taxon>Eukaryota</taxon>
        <taxon>Viridiplantae</taxon>
        <taxon>Streptophyta</taxon>
        <taxon>Embryophyta</taxon>
        <taxon>Tracheophyta</taxon>
        <taxon>Spermatophyta</taxon>
        <taxon>Magnoliopsida</taxon>
        <taxon>eudicotyledons</taxon>
        <taxon>Gunneridae</taxon>
        <taxon>Pentapetalae</taxon>
        <taxon>asterids</taxon>
        <taxon>Ericales</taxon>
        <taxon>Theaceae</taxon>
        <taxon>Camellia</taxon>
    </lineage>
</organism>
<comment type="similarity">
    <text evidence="1">Belongs to the PP2C family.</text>
</comment>
<accession>A0A4S4D1K2</accession>
<dbReference type="InterPro" id="IPR039123">
    <property type="entry name" value="PPTC7"/>
</dbReference>
<comment type="caution">
    <text evidence="3">The sequence shown here is derived from an EMBL/GenBank/DDBJ whole genome shotgun (WGS) entry which is preliminary data.</text>
</comment>
<gene>
    <name evidence="3" type="ORF">TEA_020836</name>
</gene>
<evidence type="ECO:0000256" key="1">
    <source>
        <dbReference type="RuleBase" id="RU366020"/>
    </source>
</evidence>
<feature type="domain" description="PPM-type phosphatase" evidence="2">
    <location>
        <begin position="273"/>
        <end position="512"/>
    </location>
</feature>
<dbReference type="InterPro" id="IPR036457">
    <property type="entry name" value="PPM-type-like_dom_sf"/>
</dbReference>
<dbReference type="EMBL" id="SDRB02013027">
    <property type="protein sequence ID" value="THF96099.1"/>
    <property type="molecule type" value="Genomic_DNA"/>
</dbReference>
<protein>
    <recommendedName>
        <fullName evidence="1">Protein phosphatase</fullName>
        <ecNumber evidence="1">3.1.3.16</ecNumber>
    </recommendedName>
</protein>
<comment type="cofactor">
    <cofactor evidence="1">
        <name>Mn(2+)</name>
        <dbReference type="ChEBI" id="CHEBI:29035"/>
    </cofactor>
</comment>
<keyword evidence="4" id="KW-1185">Reference proteome</keyword>
<comment type="catalytic activity">
    <reaction evidence="1">
        <text>O-phospho-L-threonyl-[protein] + H2O = L-threonyl-[protein] + phosphate</text>
        <dbReference type="Rhea" id="RHEA:47004"/>
        <dbReference type="Rhea" id="RHEA-COMP:11060"/>
        <dbReference type="Rhea" id="RHEA-COMP:11605"/>
        <dbReference type="ChEBI" id="CHEBI:15377"/>
        <dbReference type="ChEBI" id="CHEBI:30013"/>
        <dbReference type="ChEBI" id="CHEBI:43474"/>
        <dbReference type="ChEBI" id="CHEBI:61977"/>
        <dbReference type="EC" id="3.1.3.16"/>
    </reaction>
</comment>
<dbReference type="GO" id="GO:0004722">
    <property type="term" value="F:protein serine/threonine phosphatase activity"/>
    <property type="evidence" value="ECO:0007669"/>
    <property type="project" value="UniProtKB-EC"/>
</dbReference>
<evidence type="ECO:0000313" key="3">
    <source>
        <dbReference type="EMBL" id="THF96099.1"/>
    </source>
</evidence>
<dbReference type="Pfam" id="PF13672">
    <property type="entry name" value="PP2C_2"/>
    <property type="match status" value="1"/>
</dbReference>
<evidence type="ECO:0000259" key="2">
    <source>
        <dbReference type="PROSITE" id="PS51746"/>
    </source>
</evidence>
<dbReference type="PANTHER" id="PTHR12320:SF1">
    <property type="entry name" value="PROTEIN PHOSPHATASE PTC7 HOMOLOG"/>
    <property type="match status" value="1"/>
</dbReference>
<dbReference type="PANTHER" id="PTHR12320">
    <property type="entry name" value="PROTEIN PHOSPHATASE 2C"/>
    <property type="match status" value="1"/>
</dbReference>
<dbReference type="GO" id="GO:0046872">
    <property type="term" value="F:metal ion binding"/>
    <property type="evidence" value="ECO:0007669"/>
    <property type="project" value="UniProtKB-UniRule"/>
</dbReference>
<keyword evidence="1" id="KW-0904">Protein phosphatase</keyword>